<evidence type="ECO:0000313" key="2">
    <source>
        <dbReference type="EMBL" id="KAJ8281510.1"/>
    </source>
</evidence>
<name>A0A9Q1DTG4_CONCO</name>
<dbReference type="PANTHER" id="PTHR21552">
    <property type="entry name" value="ADULT RETINA PROTEIN"/>
    <property type="match status" value="1"/>
</dbReference>
<reference evidence="2" key="1">
    <citation type="journal article" date="2023" name="Science">
        <title>Genome structures resolve the early diversification of teleost fishes.</title>
        <authorList>
            <person name="Parey E."/>
            <person name="Louis A."/>
            <person name="Montfort J."/>
            <person name="Bouchez O."/>
            <person name="Roques C."/>
            <person name="Iampietro C."/>
            <person name="Lluch J."/>
            <person name="Castinel A."/>
            <person name="Donnadieu C."/>
            <person name="Desvignes T."/>
            <person name="Floi Bucao C."/>
            <person name="Jouanno E."/>
            <person name="Wen M."/>
            <person name="Mejri S."/>
            <person name="Dirks R."/>
            <person name="Jansen H."/>
            <person name="Henkel C."/>
            <person name="Chen W.J."/>
            <person name="Zahm M."/>
            <person name="Cabau C."/>
            <person name="Klopp C."/>
            <person name="Thompson A.W."/>
            <person name="Robinson-Rechavi M."/>
            <person name="Braasch I."/>
            <person name="Lecointre G."/>
            <person name="Bobe J."/>
            <person name="Postlethwait J.H."/>
            <person name="Berthelot C."/>
            <person name="Roest Crollius H."/>
            <person name="Guiguen Y."/>
        </authorList>
    </citation>
    <scope>NUCLEOTIDE SEQUENCE</scope>
    <source>
        <strain evidence="2">Concon-B</strain>
    </source>
</reference>
<organism evidence="2 3">
    <name type="scientific">Conger conger</name>
    <name type="common">Conger eel</name>
    <name type="synonym">Muraena conger</name>
    <dbReference type="NCBI Taxonomy" id="82655"/>
    <lineage>
        <taxon>Eukaryota</taxon>
        <taxon>Metazoa</taxon>
        <taxon>Chordata</taxon>
        <taxon>Craniata</taxon>
        <taxon>Vertebrata</taxon>
        <taxon>Euteleostomi</taxon>
        <taxon>Actinopterygii</taxon>
        <taxon>Neopterygii</taxon>
        <taxon>Teleostei</taxon>
        <taxon>Anguilliformes</taxon>
        <taxon>Congridae</taxon>
        <taxon>Conger</taxon>
    </lineage>
</organism>
<dbReference type="InterPro" id="IPR039165">
    <property type="entry name" value="CREBRF"/>
</dbReference>
<feature type="non-terminal residue" evidence="2">
    <location>
        <position position="1"/>
    </location>
</feature>
<sequence length="210" mass="22008">MRTTNPGGLRECVRRGRRGLWVTGRASFREQILYKLDTTGGQQKSFFLSPEDPCLAMPLPSISGMEPPFGDAFENYSFTEQALTSTDQALTSTDLLASSSDPDFMYELDRDVGCRQSPGGPPGRGLQGAGEHGAPGGASGQRPQLQRGLRAVGLVLGGPDALHPAHQLRHLGHQGGGLPGAGRLLQPLPGRGGDGAHAHAGAAERRGLPA</sequence>
<keyword evidence="3" id="KW-1185">Reference proteome</keyword>
<dbReference type="Proteomes" id="UP001152803">
    <property type="component" value="Unassembled WGS sequence"/>
</dbReference>
<dbReference type="PANTHER" id="PTHR21552:SF2">
    <property type="entry name" value="CREB3 REGULATORY FACTOR"/>
    <property type="match status" value="1"/>
</dbReference>
<comment type="caution">
    <text evidence="2">The sequence shown here is derived from an EMBL/GenBank/DDBJ whole genome shotgun (WGS) entry which is preliminary data.</text>
</comment>
<feature type="region of interest" description="Disordered" evidence="1">
    <location>
        <begin position="111"/>
        <end position="145"/>
    </location>
</feature>
<feature type="region of interest" description="Disordered" evidence="1">
    <location>
        <begin position="170"/>
        <end position="210"/>
    </location>
</feature>
<dbReference type="GO" id="GO:0000977">
    <property type="term" value="F:RNA polymerase II transcription regulatory region sequence-specific DNA binding"/>
    <property type="evidence" value="ECO:0007669"/>
    <property type="project" value="TreeGrafter"/>
</dbReference>
<accession>A0A9Q1DTG4</accession>
<dbReference type="EMBL" id="JAFJMO010000003">
    <property type="protein sequence ID" value="KAJ8281510.1"/>
    <property type="molecule type" value="Genomic_DNA"/>
</dbReference>
<protein>
    <submittedName>
        <fullName evidence="2">Uncharacterized protein</fullName>
    </submittedName>
</protein>
<feature type="compositionally biased region" description="Basic and acidic residues" evidence="1">
    <location>
        <begin position="194"/>
        <end position="210"/>
    </location>
</feature>
<dbReference type="AlphaFoldDB" id="A0A9Q1DTG4"/>
<evidence type="ECO:0000256" key="1">
    <source>
        <dbReference type="SAM" id="MobiDB-lite"/>
    </source>
</evidence>
<feature type="compositionally biased region" description="Gly residues" evidence="1">
    <location>
        <begin position="122"/>
        <end position="139"/>
    </location>
</feature>
<dbReference type="GO" id="GO:0006986">
    <property type="term" value="P:response to unfolded protein"/>
    <property type="evidence" value="ECO:0007669"/>
    <property type="project" value="InterPro"/>
</dbReference>
<gene>
    <name evidence="2" type="ORF">COCON_G00040290</name>
</gene>
<proteinExistence type="predicted"/>
<dbReference type="GO" id="GO:0000981">
    <property type="term" value="F:DNA-binding transcription factor activity, RNA polymerase II-specific"/>
    <property type="evidence" value="ECO:0007669"/>
    <property type="project" value="TreeGrafter"/>
</dbReference>
<evidence type="ECO:0000313" key="3">
    <source>
        <dbReference type="Proteomes" id="UP001152803"/>
    </source>
</evidence>
<dbReference type="OrthoDB" id="8931646at2759"/>
<dbReference type="GO" id="GO:0005634">
    <property type="term" value="C:nucleus"/>
    <property type="evidence" value="ECO:0007669"/>
    <property type="project" value="TreeGrafter"/>
</dbReference>